<dbReference type="InterPro" id="IPR053219">
    <property type="entry name" value="GPCR_Dmsr-1"/>
</dbReference>
<comment type="subcellular location">
    <subcellularLocation>
        <location evidence="1">Membrane</location>
    </subcellularLocation>
</comment>
<feature type="transmembrane region" description="Helical" evidence="5">
    <location>
        <begin position="57"/>
        <end position="81"/>
    </location>
</feature>
<evidence type="ECO:0000256" key="4">
    <source>
        <dbReference type="ARBA" id="ARBA00023136"/>
    </source>
</evidence>
<proteinExistence type="predicted"/>
<evidence type="ECO:0000259" key="6">
    <source>
        <dbReference type="PROSITE" id="PS50262"/>
    </source>
</evidence>
<dbReference type="InterPro" id="IPR000276">
    <property type="entry name" value="GPCR_Rhodpsn"/>
</dbReference>
<feature type="transmembrane region" description="Helical" evidence="5">
    <location>
        <begin position="22"/>
        <end position="45"/>
    </location>
</feature>
<dbReference type="PANTHER" id="PTHR46273">
    <property type="entry name" value="MYOSUPPRESSIN RECEPTOR 1, ISOFORM B-RELATED"/>
    <property type="match status" value="1"/>
</dbReference>
<dbReference type="InterPro" id="IPR019427">
    <property type="entry name" value="7TM_GPCR_serpentine_rcpt_Srw"/>
</dbReference>
<dbReference type="PROSITE" id="PS50262">
    <property type="entry name" value="G_PROTEIN_RECEP_F1_2"/>
    <property type="match status" value="1"/>
</dbReference>
<dbReference type="RefSeq" id="XP_022344297.1">
    <property type="nucleotide sequence ID" value="XM_022488589.1"/>
</dbReference>
<evidence type="ECO:0000256" key="5">
    <source>
        <dbReference type="SAM" id="Phobius"/>
    </source>
</evidence>
<evidence type="ECO:0000256" key="2">
    <source>
        <dbReference type="ARBA" id="ARBA00022692"/>
    </source>
</evidence>
<feature type="transmembrane region" description="Helical" evidence="5">
    <location>
        <begin position="259"/>
        <end position="282"/>
    </location>
</feature>
<organism evidence="7 8">
    <name type="scientific">Crassostrea virginica</name>
    <name type="common">Eastern oyster</name>
    <dbReference type="NCBI Taxonomy" id="6565"/>
    <lineage>
        <taxon>Eukaryota</taxon>
        <taxon>Metazoa</taxon>
        <taxon>Spiralia</taxon>
        <taxon>Lophotrochozoa</taxon>
        <taxon>Mollusca</taxon>
        <taxon>Bivalvia</taxon>
        <taxon>Autobranchia</taxon>
        <taxon>Pteriomorphia</taxon>
        <taxon>Ostreida</taxon>
        <taxon>Ostreoidea</taxon>
        <taxon>Ostreidae</taxon>
        <taxon>Crassostrea</taxon>
    </lineage>
</organism>
<reference evidence="8" key="1">
    <citation type="submission" date="2025-08" db="UniProtKB">
        <authorList>
            <consortium name="RefSeq"/>
        </authorList>
    </citation>
    <scope>IDENTIFICATION</scope>
    <source>
        <tissue evidence="8">Whole sample</tissue>
    </source>
</reference>
<sequence>MYWNVTTMTVTLEEYSRWYGKWHGGVSLIVCCFGIPTNIINISVLTRKHMNTPINTVLTWIAFFDIITMAAYLPFVIHFYIEYPTNSLSPEKNSLGWMRFLLFYINLSTLTHTISIWLGVSLAIFRYVHIQSPETGNLTHMRRIIRCRVVVFIVIFGSVLLLIPNYVSSKLVQLERNGTAVSGIYVLADPRLGTPRVKASVFSSFILYSIVAKMIPCFLMIVFGALLLKTLDNHGRVTRKKLSKLGVVMNRPYTSRTTIMLLIVMVLFLVTELPQGILLILSLTIEKFFDTVYIPLGDTMDILALINNSINFVLYCSMSVEFRRTISKWICECAGRNHYINENQNDFEMKNNNAIVTKKSGNANSAGNTTTDDMQTGLQLTGSGESYSTAEINSPCCKSISDVQINGDIIYSQVSTEAEESEKLTPEINEDDVSETVPLALTNPHPYICTI</sequence>
<dbReference type="PRINTS" id="PR00237">
    <property type="entry name" value="GPCRRHODOPSN"/>
</dbReference>
<feature type="transmembrane region" description="Helical" evidence="5">
    <location>
        <begin position="205"/>
        <end position="231"/>
    </location>
</feature>
<keyword evidence="4 5" id="KW-0472">Membrane</keyword>
<gene>
    <name evidence="8" type="primary">LOC111137226</name>
</gene>
<dbReference type="OrthoDB" id="5864054at2759"/>
<dbReference type="GO" id="GO:0008528">
    <property type="term" value="F:G protein-coupled peptide receptor activity"/>
    <property type="evidence" value="ECO:0007669"/>
    <property type="project" value="InterPro"/>
</dbReference>
<dbReference type="PANTHER" id="PTHR46273:SF4">
    <property type="entry name" value="AT19640P"/>
    <property type="match status" value="1"/>
</dbReference>
<feature type="transmembrane region" description="Helical" evidence="5">
    <location>
        <begin position="101"/>
        <end position="128"/>
    </location>
</feature>
<protein>
    <submittedName>
        <fullName evidence="8">Probable G-protein coupled receptor 139 isoform X1</fullName>
    </submittedName>
</protein>
<feature type="domain" description="G-protein coupled receptors family 1 profile" evidence="6">
    <location>
        <begin position="37"/>
        <end position="315"/>
    </location>
</feature>
<dbReference type="Gene3D" id="1.20.1070.10">
    <property type="entry name" value="Rhodopsin 7-helix transmembrane proteins"/>
    <property type="match status" value="1"/>
</dbReference>
<dbReference type="InterPro" id="IPR017452">
    <property type="entry name" value="GPCR_Rhodpsn_7TM"/>
</dbReference>
<accession>A0A8B8EWJ5</accession>
<dbReference type="AlphaFoldDB" id="A0A8B8EWJ5"/>
<keyword evidence="7" id="KW-1185">Reference proteome</keyword>
<evidence type="ECO:0000313" key="7">
    <source>
        <dbReference type="Proteomes" id="UP000694844"/>
    </source>
</evidence>
<dbReference type="GO" id="GO:0005886">
    <property type="term" value="C:plasma membrane"/>
    <property type="evidence" value="ECO:0007669"/>
    <property type="project" value="TreeGrafter"/>
</dbReference>
<dbReference type="Proteomes" id="UP000694844">
    <property type="component" value="Chromosome 5"/>
</dbReference>
<dbReference type="GeneID" id="111137226"/>
<evidence type="ECO:0000256" key="1">
    <source>
        <dbReference type="ARBA" id="ARBA00004370"/>
    </source>
</evidence>
<keyword evidence="2 5" id="KW-0812">Transmembrane</keyword>
<dbReference type="SUPFAM" id="SSF81321">
    <property type="entry name" value="Family A G protein-coupled receptor-like"/>
    <property type="match status" value="1"/>
</dbReference>
<name>A0A8B8EWJ5_CRAVI</name>
<dbReference type="Pfam" id="PF10324">
    <property type="entry name" value="7TM_GPCR_Srw"/>
    <property type="match status" value="1"/>
</dbReference>
<dbReference type="KEGG" id="cvn:111137226"/>
<dbReference type="CDD" id="cd14978">
    <property type="entry name" value="7tmA_FMRFamide_R-like"/>
    <property type="match status" value="1"/>
</dbReference>
<evidence type="ECO:0000313" key="8">
    <source>
        <dbReference type="RefSeq" id="XP_022344297.1"/>
    </source>
</evidence>
<keyword evidence="3 5" id="KW-1133">Transmembrane helix</keyword>
<evidence type="ECO:0000256" key="3">
    <source>
        <dbReference type="ARBA" id="ARBA00022989"/>
    </source>
</evidence>
<keyword evidence="8" id="KW-0675">Receptor</keyword>
<feature type="transmembrane region" description="Helical" evidence="5">
    <location>
        <begin position="149"/>
        <end position="167"/>
    </location>
</feature>